<feature type="transmembrane region" description="Helical" evidence="1">
    <location>
        <begin position="12"/>
        <end position="32"/>
    </location>
</feature>
<accession>A0A844H676</accession>
<evidence type="ECO:0000256" key="1">
    <source>
        <dbReference type="SAM" id="Phobius"/>
    </source>
</evidence>
<keyword evidence="3" id="KW-1185">Reference proteome</keyword>
<keyword evidence="1" id="KW-0472">Membrane</keyword>
<keyword evidence="1" id="KW-1133">Transmembrane helix</keyword>
<evidence type="ECO:0000313" key="3">
    <source>
        <dbReference type="Proteomes" id="UP000442533"/>
    </source>
</evidence>
<protein>
    <submittedName>
        <fullName evidence="2">Uncharacterized protein</fullName>
    </submittedName>
</protein>
<reference evidence="2 3" key="1">
    <citation type="submission" date="2019-11" db="EMBL/GenBank/DDBJ databases">
        <authorList>
            <person name="Dong K."/>
        </authorList>
    </citation>
    <scope>NUCLEOTIDE SEQUENCE [LARGE SCALE GENOMIC DNA]</scope>
    <source>
        <strain evidence="2 3">JCM 17370</strain>
    </source>
</reference>
<gene>
    <name evidence="2" type="ORF">GL279_05220</name>
</gene>
<keyword evidence="1" id="KW-0812">Transmembrane</keyword>
<name>A0A844H676_9RHOB</name>
<organism evidence="2 3">
    <name type="scientific">Paracoccus limosus</name>
    <dbReference type="NCBI Taxonomy" id="913252"/>
    <lineage>
        <taxon>Bacteria</taxon>
        <taxon>Pseudomonadati</taxon>
        <taxon>Pseudomonadota</taxon>
        <taxon>Alphaproteobacteria</taxon>
        <taxon>Rhodobacterales</taxon>
        <taxon>Paracoccaceae</taxon>
        <taxon>Paracoccus</taxon>
    </lineage>
</organism>
<evidence type="ECO:0000313" key="2">
    <source>
        <dbReference type="EMBL" id="MTH33997.1"/>
    </source>
</evidence>
<sequence>MSKGKYRQRLTEMGWWGVFFILVMPAFSAFFYKLHLRYAEDFVRFAGQDMADLARTSQGFSNIFGVAALLFLIFPICGGIMVFLGREFYQDELKFL</sequence>
<dbReference type="RefSeq" id="WP_155063557.1">
    <property type="nucleotide sequence ID" value="NZ_WMIF01000005.1"/>
</dbReference>
<dbReference type="EMBL" id="WMIF01000005">
    <property type="protein sequence ID" value="MTH33997.1"/>
    <property type="molecule type" value="Genomic_DNA"/>
</dbReference>
<proteinExistence type="predicted"/>
<dbReference type="Proteomes" id="UP000442533">
    <property type="component" value="Unassembled WGS sequence"/>
</dbReference>
<feature type="transmembrane region" description="Helical" evidence="1">
    <location>
        <begin position="63"/>
        <end position="84"/>
    </location>
</feature>
<dbReference type="AlphaFoldDB" id="A0A844H676"/>
<comment type="caution">
    <text evidence="2">The sequence shown here is derived from an EMBL/GenBank/DDBJ whole genome shotgun (WGS) entry which is preliminary data.</text>
</comment>